<evidence type="ECO:0000313" key="1">
    <source>
        <dbReference type="EMBL" id="CAD0201583.1"/>
    </source>
</evidence>
<sequence>MLPGGRLTVTRRPGWRCCSPRSTSFDAFSDCARALTAPRPSTYQLVNCYLAVTAPLTTQHILDAFRERASTDRAPRLFIYQLVNCYPASRLALPLTIAAHLRRFPTSRAKALTAPRPFIHTNPLTATRRSGWRCCHHAAHPRRLLRHRARALTAPPTVYIPTS</sequence>
<reference evidence="1" key="1">
    <citation type="submission" date="2021-12" db="EMBL/GenBank/DDBJ databases">
        <authorList>
            <person name="King R."/>
        </authorList>
    </citation>
    <scope>NUCLEOTIDE SEQUENCE</scope>
</reference>
<proteinExistence type="predicted"/>
<accession>A0A9N8KTL6</accession>
<evidence type="ECO:0000313" key="2">
    <source>
        <dbReference type="Proteomes" id="UP001154114"/>
    </source>
</evidence>
<protein>
    <submittedName>
        <fullName evidence="1">Uncharacterized protein</fullName>
    </submittedName>
</protein>
<keyword evidence="2" id="KW-1185">Reference proteome</keyword>
<dbReference type="AlphaFoldDB" id="A0A9N8KTL6"/>
<dbReference type="Proteomes" id="UP001154114">
    <property type="component" value="Chromosome 15"/>
</dbReference>
<name>A0A9N8KTL6_CHRIL</name>
<gene>
    <name evidence="1" type="ORF">CINC_LOCUS3253</name>
</gene>
<dbReference type="EMBL" id="LR824018">
    <property type="protein sequence ID" value="CAD0201583.1"/>
    <property type="molecule type" value="Genomic_DNA"/>
</dbReference>
<organism evidence="1 2">
    <name type="scientific">Chrysodeixis includens</name>
    <name type="common">Soybean looper</name>
    <name type="synonym">Pseudoplusia includens</name>
    <dbReference type="NCBI Taxonomy" id="689277"/>
    <lineage>
        <taxon>Eukaryota</taxon>
        <taxon>Metazoa</taxon>
        <taxon>Ecdysozoa</taxon>
        <taxon>Arthropoda</taxon>
        <taxon>Hexapoda</taxon>
        <taxon>Insecta</taxon>
        <taxon>Pterygota</taxon>
        <taxon>Neoptera</taxon>
        <taxon>Endopterygota</taxon>
        <taxon>Lepidoptera</taxon>
        <taxon>Glossata</taxon>
        <taxon>Ditrysia</taxon>
        <taxon>Noctuoidea</taxon>
        <taxon>Noctuidae</taxon>
        <taxon>Plusiinae</taxon>
        <taxon>Chrysodeixis</taxon>
    </lineage>
</organism>